<gene>
    <name evidence="1" type="ORF">GSTENG00008676001</name>
</gene>
<comment type="caution">
    <text evidence="1">The sequence shown here is derived from an EMBL/GenBank/DDBJ whole genome shotgun (WGS) entry which is preliminary data.</text>
</comment>
<proteinExistence type="predicted"/>
<protein>
    <submittedName>
        <fullName evidence="1">(spotted green pufferfish) hypothetical protein</fullName>
    </submittedName>
</protein>
<reference evidence="1" key="1">
    <citation type="journal article" date="2004" name="Nature">
        <title>Genome duplication in the teleost fish Tetraodon nigroviridis reveals the early vertebrate proto-karyotype.</title>
        <authorList>
            <person name="Jaillon O."/>
            <person name="Aury J.-M."/>
            <person name="Brunet F."/>
            <person name="Petit J.-L."/>
            <person name="Stange-Thomann N."/>
            <person name="Mauceli E."/>
            <person name="Bouneau L."/>
            <person name="Fischer C."/>
            <person name="Ozouf-Costaz C."/>
            <person name="Bernot A."/>
            <person name="Nicaud S."/>
            <person name="Jaffe D."/>
            <person name="Fisher S."/>
            <person name="Lutfalla G."/>
            <person name="Dossat C."/>
            <person name="Segurens B."/>
            <person name="Dasilva C."/>
            <person name="Salanoubat M."/>
            <person name="Levy M."/>
            <person name="Boudet N."/>
            <person name="Castellano S."/>
            <person name="Anthouard V."/>
            <person name="Jubin C."/>
            <person name="Castelli V."/>
            <person name="Katinka M."/>
            <person name="Vacherie B."/>
            <person name="Biemont C."/>
            <person name="Skalli Z."/>
            <person name="Cattolico L."/>
            <person name="Poulain J."/>
            <person name="De Berardinis V."/>
            <person name="Cruaud C."/>
            <person name="Duprat S."/>
            <person name="Brottier P."/>
            <person name="Coutanceau J.-P."/>
            <person name="Gouzy J."/>
            <person name="Parra G."/>
            <person name="Lardier G."/>
            <person name="Chapple C."/>
            <person name="McKernan K.J."/>
            <person name="McEwan P."/>
            <person name="Bosak S."/>
            <person name="Kellis M."/>
            <person name="Volff J.-N."/>
            <person name="Guigo R."/>
            <person name="Zody M.C."/>
            <person name="Mesirov J."/>
            <person name="Lindblad-Toh K."/>
            <person name="Birren B."/>
            <person name="Nusbaum C."/>
            <person name="Kahn D."/>
            <person name="Robinson-Rechavi M."/>
            <person name="Laudet V."/>
            <person name="Schachter V."/>
            <person name="Quetier F."/>
            <person name="Saurin W."/>
            <person name="Scarpelli C."/>
            <person name="Wincker P."/>
            <person name="Lander E.S."/>
            <person name="Weissenbach J."/>
            <person name="Roest Crollius H."/>
        </authorList>
    </citation>
    <scope>NUCLEOTIDE SEQUENCE [LARGE SCALE GENOMIC DNA]</scope>
</reference>
<dbReference type="AlphaFoldDB" id="Q4T1R4"/>
<sequence>MQILLWPLQACRCGLPSRLLGHLSTPECAGCEATVSPRTPALHLFCLTSSLKRSVTVPHLNLFALLQLRGISPAHRESFHGLLSAVLVHGPA</sequence>
<organism evidence="1">
    <name type="scientific">Tetraodon nigroviridis</name>
    <name type="common">Spotted green pufferfish</name>
    <name type="synonym">Chelonodon nigroviridis</name>
    <dbReference type="NCBI Taxonomy" id="99883"/>
    <lineage>
        <taxon>Eukaryota</taxon>
        <taxon>Metazoa</taxon>
        <taxon>Chordata</taxon>
        <taxon>Craniata</taxon>
        <taxon>Vertebrata</taxon>
        <taxon>Euteleostomi</taxon>
        <taxon>Actinopterygii</taxon>
        <taxon>Neopterygii</taxon>
        <taxon>Teleostei</taxon>
        <taxon>Neoteleostei</taxon>
        <taxon>Acanthomorphata</taxon>
        <taxon>Eupercaria</taxon>
        <taxon>Tetraodontiformes</taxon>
        <taxon>Tetradontoidea</taxon>
        <taxon>Tetraodontidae</taxon>
        <taxon>Tetraodon</taxon>
    </lineage>
</organism>
<evidence type="ECO:0000313" key="1">
    <source>
        <dbReference type="EMBL" id="CAF93168.1"/>
    </source>
</evidence>
<dbReference type="KEGG" id="tng:GSTEN00008676G001"/>
<name>Q4T1R4_TETNG</name>
<accession>Q4T1R4</accession>
<dbReference type="EMBL" id="CAAE01010492">
    <property type="protein sequence ID" value="CAF93168.1"/>
    <property type="molecule type" value="Genomic_DNA"/>
</dbReference>
<reference evidence="1" key="2">
    <citation type="submission" date="2004-02" db="EMBL/GenBank/DDBJ databases">
        <authorList>
            <consortium name="Genoscope"/>
            <consortium name="Whitehead Institute Centre for Genome Research"/>
        </authorList>
    </citation>
    <scope>NUCLEOTIDE SEQUENCE</scope>
</reference>